<dbReference type="SUPFAM" id="SSF51182">
    <property type="entry name" value="RmlC-like cupins"/>
    <property type="match status" value="1"/>
</dbReference>
<dbReference type="Proteomes" id="UP000479293">
    <property type="component" value="Unassembled WGS sequence"/>
</dbReference>
<dbReference type="AlphaFoldDB" id="A0A7C9FZ17"/>
<evidence type="ECO:0000313" key="3">
    <source>
        <dbReference type="Proteomes" id="UP000479293"/>
    </source>
</evidence>
<dbReference type="InterPro" id="IPR014710">
    <property type="entry name" value="RmlC-like_jellyroll"/>
</dbReference>
<accession>A0A7C9FZ17</accession>
<protein>
    <submittedName>
        <fullName evidence="2">Cupin domain-containing protein</fullName>
    </submittedName>
</protein>
<dbReference type="Pfam" id="PF12973">
    <property type="entry name" value="Cupin_7"/>
    <property type="match status" value="1"/>
</dbReference>
<evidence type="ECO:0000313" key="2">
    <source>
        <dbReference type="EMBL" id="MPR35313.1"/>
    </source>
</evidence>
<dbReference type="EMBL" id="WHLY01000002">
    <property type="protein sequence ID" value="MPR35313.1"/>
    <property type="molecule type" value="Genomic_DNA"/>
</dbReference>
<reference evidence="2 3" key="1">
    <citation type="submission" date="2019-10" db="EMBL/GenBank/DDBJ databases">
        <title>Draft Genome Sequence of Cytophagaceae sp. SJW1-29.</title>
        <authorList>
            <person name="Choi A."/>
        </authorList>
    </citation>
    <scope>NUCLEOTIDE SEQUENCE [LARGE SCALE GENOMIC DNA]</scope>
    <source>
        <strain evidence="2 3">SJW1-29</strain>
    </source>
</reference>
<proteinExistence type="predicted"/>
<name>A0A7C9FZ17_9BACT</name>
<organism evidence="2 3">
    <name type="scientific">Salmonirosea aquatica</name>
    <dbReference type="NCBI Taxonomy" id="2654236"/>
    <lineage>
        <taxon>Bacteria</taxon>
        <taxon>Pseudomonadati</taxon>
        <taxon>Bacteroidota</taxon>
        <taxon>Cytophagia</taxon>
        <taxon>Cytophagales</taxon>
        <taxon>Spirosomataceae</taxon>
        <taxon>Salmonirosea</taxon>
    </lineage>
</organism>
<dbReference type="RefSeq" id="WP_152762256.1">
    <property type="nucleotide sequence ID" value="NZ_WHLY01000002.1"/>
</dbReference>
<gene>
    <name evidence="2" type="ORF">GBK04_18650</name>
</gene>
<dbReference type="CDD" id="cd20302">
    <property type="entry name" value="cupin_DAD"/>
    <property type="match status" value="1"/>
</dbReference>
<feature type="domain" description="ChrR-like cupin" evidence="1">
    <location>
        <begin position="31"/>
        <end position="127"/>
    </location>
</feature>
<keyword evidence="3" id="KW-1185">Reference proteome</keyword>
<dbReference type="InterPro" id="IPR011051">
    <property type="entry name" value="RmlC_Cupin_sf"/>
</dbReference>
<comment type="caution">
    <text evidence="2">The sequence shown here is derived from an EMBL/GenBank/DDBJ whole genome shotgun (WGS) entry which is preliminary data.</text>
</comment>
<evidence type="ECO:0000259" key="1">
    <source>
        <dbReference type="Pfam" id="PF12973"/>
    </source>
</evidence>
<dbReference type="InterPro" id="IPR025979">
    <property type="entry name" value="ChrR-like_cupin_dom"/>
</dbReference>
<dbReference type="Gene3D" id="2.60.120.10">
    <property type="entry name" value="Jelly Rolls"/>
    <property type="match status" value="1"/>
</dbReference>
<sequence length="174" mass="19699">MPIQEFSFFTDGLQPGQREHHEYVTHTNLDDEKLWIPYVDGAWFQACSFNVSTGGFTNVLKIAPGAKLPAHYHISTVYGYTLRGTWHYLEHDWVAKPGTFIYEPAGEAHTLVVPEDAPEPMVTFFVVSAGLIYIDNVENGKMVGYDDGFTMLELARKHYRNVGLDLSLIDAMIR</sequence>